<evidence type="ECO:0000256" key="1">
    <source>
        <dbReference type="ARBA" id="ARBA00004498"/>
    </source>
</evidence>
<feature type="region of interest" description="Disordered" evidence="19">
    <location>
        <begin position="1012"/>
        <end position="1090"/>
    </location>
</feature>
<keyword evidence="3" id="KW-0964">Secreted</keyword>
<protein>
    <recommendedName>
        <fullName evidence="14">Aggrecan core protein</fullName>
    </recommendedName>
    <alternativeName>
        <fullName evidence="15">Cartilage-specific proteoglycan core protein</fullName>
    </alternativeName>
</protein>
<evidence type="ECO:0000256" key="6">
    <source>
        <dbReference type="ARBA" id="ARBA00022659"/>
    </source>
</evidence>
<dbReference type="PROSITE" id="PS50923">
    <property type="entry name" value="SUSHI"/>
    <property type="match status" value="1"/>
</dbReference>
<dbReference type="PANTHER" id="PTHR22804:SF42">
    <property type="entry name" value="AGGRECAN CORE PROTEIN"/>
    <property type="match status" value="1"/>
</dbReference>
<evidence type="ECO:0000259" key="22">
    <source>
        <dbReference type="PROSITE" id="PS50923"/>
    </source>
</evidence>
<accession>A0A8B7UNY4</accession>
<dbReference type="GO" id="GO:0010001">
    <property type="term" value="P:glial cell differentiation"/>
    <property type="evidence" value="ECO:0007669"/>
    <property type="project" value="TreeGrafter"/>
</dbReference>
<dbReference type="CDD" id="cd00033">
    <property type="entry name" value="CCP"/>
    <property type="match status" value="1"/>
</dbReference>
<dbReference type="GO" id="GO:0002052">
    <property type="term" value="P:positive regulation of neuroblast proliferation"/>
    <property type="evidence" value="ECO:0007669"/>
    <property type="project" value="TreeGrafter"/>
</dbReference>
<dbReference type="SMART" id="SM00181">
    <property type="entry name" value="EGF"/>
    <property type="match status" value="1"/>
</dbReference>
<reference evidence="24" key="1">
    <citation type="submission" date="2025-08" db="UniProtKB">
        <authorList>
            <consortium name="RefSeq"/>
        </authorList>
    </citation>
    <scope>IDENTIFICATION</scope>
    <source>
        <tissue evidence="24">Leukocyte</tissue>
    </source>
</reference>
<feature type="compositionally biased region" description="Polar residues" evidence="19">
    <location>
        <begin position="1292"/>
        <end position="1311"/>
    </location>
</feature>
<keyword evidence="7" id="KW-0732">Signal</keyword>
<feature type="compositionally biased region" description="Low complexity" evidence="19">
    <location>
        <begin position="336"/>
        <end position="347"/>
    </location>
</feature>
<keyword evidence="13" id="KW-0393">Immunoglobulin domain</keyword>
<dbReference type="GO" id="GO:0005509">
    <property type="term" value="F:calcium ion binding"/>
    <property type="evidence" value="ECO:0007669"/>
    <property type="project" value="InterPro"/>
</dbReference>
<dbReference type="KEGG" id="ccan:109687550"/>
<dbReference type="GO" id="GO:0007417">
    <property type="term" value="P:central nervous system development"/>
    <property type="evidence" value="ECO:0007669"/>
    <property type="project" value="TreeGrafter"/>
</dbReference>
<feature type="compositionally biased region" description="Polar residues" evidence="19">
    <location>
        <begin position="1195"/>
        <end position="1209"/>
    </location>
</feature>
<dbReference type="InterPro" id="IPR018097">
    <property type="entry name" value="EGF_Ca-bd_CS"/>
</dbReference>
<dbReference type="InterPro" id="IPR000436">
    <property type="entry name" value="Sushi_SCR_CCP_dom"/>
</dbReference>
<dbReference type="OrthoDB" id="418245at2759"/>
<dbReference type="Pfam" id="PF00059">
    <property type="entry name" value="Lectin_C"/>
    <property type="match status" value="1"/>
</dbReference>
<feature type="disulfide bond" evidence="17">
    <location>
        <begin position="1529"/>
        <end position="1556"/>
    </location>
</feature>
<keyword evidence="4" id="KW-0272">Extracellular matrix</keyword>
<dbReference type="InterPro" id="IPR001881">
    <property type="entry name" value="EGF-like_Ca-bd_dom"/>
</dbReference>
<dbReference type="PROSITE" id="PS00010">
    <property type="entry name" value="ASX_HYDROXYL"/>
    <property type="match status" value="1"/>
</dbReference>
<feature type="domain" description="Link" evidence="23">
    <location>
        <begin position="43"/>
        <end position="139"/>
    </location>
</feature>
<feature type="region of interest" description="Disordered" evidence="19">
    <location>
        <begin position="910"/>
        <end position="931"/>
    </location>
</feature>
<dbReference type="GO" id="GO:0045202">
    <property type="term" value="C:synapse"/>
    <property type="evidence" value="ECO:0007669"/>
    <property type="project" value="TreeGrafter"/>
</dbReference>
<evidence type="ECO:0000256" key="18">
    <source>
        <dbReference type="PROSITE-ProRule" id="PRU00323"/>
    </source>
</evidence>
<dbReference type="GO" id="GO:0005540">
    <property type="term" value="F:hyaluronic acid binding"/>
    <property type="evidence" value="ECO:0007669"/>
    <property type="project" value="UniProtKB-KW"/>
</dbReference>
<feature type="compositionally biased region" description="Low complexity" evidence="19">
    <location>
        <begin position="1063"/>
        <end position="1075"/>
    </location>
</feature>
<dbReference type="GO" id="GO:0007155">
    <property type="term" value="P:cell adhesion"/>
    <property type="evidence" value="ECO:0007669"/>
    <property type="project" value="InterPro"/>
</dbReference>
<dbReference type="SMART" id="SM00179">
    <property type="entry name" value="EGF_CA"/>
    <property type="match status" value="1"/>
</dbReference>
<evidence type="ECO:0000256" key="19">
    <source>
        <dbReference type="SAM" id="MobiDB-lite"/>
    </source>
</evidence>
<dbReference type="CDD" id="cd03588">
    <property type="entry name" value="CLECT_CSPGs"/>
    <property type="match status" value="1"/>
</dbReference>
<dbReference type="CDD" id="cd00054">
    <property type="entry name" value="EGF_CA"/>
    <property type="match status" value="1"/>
</dbReference>
<evidence type="ECO:0000256" key="16">
    <source>
        <dbReference type="PROSITE-ProRule" id="PRU00076"/>
    </source>
</evidence>
<dbReference type="InterPro" id="IPR001304">
    <property type="entry name" value="C-type_lectin-like"/>
</dbReference>
<feature type="disulfide bond" evidence="16">
    <location>
        <begin position="1357"/>
        <end position="1366"/>
    </location>
</feature>
<dbReference type="InterPro" id="IPR000742">
    <property type="entry name" value="EGF"/>
</dbReference>
<dbReference type="InterPro" id="IPR050691">
    <property type="entry name" value="Hyaluronan_bind_Proteoglycan"/>
</dbReference>
<evidence type="ECO:0000256" key="11">
    <source>
        <dbReference type="ARBA" id="ARBA00023180"/>
    </source>
</evidence>
<feature type="domain" description="EGF-like" evidence="20">
    <location>
        <begin position="1331"/>
        <end position="1367"/>
    </location>
</feature>
<dbReference type="InterPro" id="IPR033987">
    <property type="entry name" value="CSPG_CTLD"/>
</dbReference>
<evidence type="ECO:0000256" key="2">
    <source>
        <dbReference type="ARBA" id="ARBA00006838"/>
    </source>
</evidence>
<feature type="compositionally biased region" description="Low complexity" evidence="19">
    <location>
        <begin position="882"/>
        <end position="892"/>
    </location>
</feature>
<evidence type="ECO:0000256" key="14">
    <source>
        <dbReference type="ARBA" id="ARBA00039399"/>
    </source>
</evidence>
<organism evidence="24">
    <name type="scientific">Castor canadensis</name>
    <name type="common">American beaver</name>
    <dbReference type="NCBI Taxonomy" id="51338"/>
    <lineage>
        <taxon>Eukaryota</taxon>
        <taxon>Metazoa</taxon>
        <taxon>Chordata</taxon>
        <taxon>Craniata</taxon>
        <taxon>Vertebrata</taxon>
        <taxon>Euteleostomi</taxon>
        <taxon>Mammalia</taxon>
        <taxon>Eutheria</taxon>
        <taxon>Euarchontoglires</taxon>
        <taxon>Glires</taxon>
        <taxon>Rodentia</taxon>
        <taxon>Castorimorpha</taxon>
        <taxon>Castoridae</taxon>
        <taxon>Castor</taxon>
    </lineage>
</organism>
<feature type="region of interest" description="Disordered" evidence="19">
    <location>
        <begin position="958"/>
        <end position="991"/>
    </location>
</feature>
<evidence type="ECO:0000256" key="7">
    <source>
        <dbReference type="ARBA" id="ARBA00022729"/>
    </source>
</evidence>
<feature type="region of interest" description="Disordered" evidence="19">
    <location>
        <begin position="396"/>
        <end position="695"/>
    </location>
</feature>
<comment type="subcellular location">
    <subcellularLocation>
        <location evidence="1">Secreted</location>
        <location evidence="1">Extracellular space</location>
        <location evidence="1">Extracellular matrix</location>
    </subcellularLocation>
</comment>
<feature type="domain" description="C-type lectin" evidence="21">
    <location>
        <begin position="1380"/>
        <end position="1494"/>
    </location>
</feature>
<feature type="region of interest" description="Disordered" evidence="19">
    <location>
        <begin position="762"/>
        <end position="829"/>
    </location>
</feature>
<feature type="compositionally biased region" description="Polar residues" evidence="19">
    <location>
        <begin position="1076"/>
        <end position="1087"/>
    </location>
</feature>
<keyword evidence="5 16" id="KW-0245">EGF-like domain</keyword>
<evidence type="ECO:0000256" key="5">
    <source>
        <dbReference type="ARBA" id="ARBA00022536"/>
    </source>
</evidence>
<comment type="similarity">
    <text evidence="2">Belongs to the aggrecan/versican proteoglycan family.</text>
</comment>
<feature type="compositionally biased region" description="Polar residues" evidence="19">
    <location>
        <begin position="1266"/>
        <end position="1281"/>
    </location>
</feature>
<dbReference type="PROSITE" id="PS00615">
    <property type="entry name" value="C_TYPE_LECTIN_1"/>
    <property type="match status" value="1"/>
</dbReference>
<feature type="region of interest" description="Disordered" evidence="19">
    <location>
        <begin position="1560"/>
        <end position="1583"/>
    </location>
</feature>
<feature type="region of interest" description="Disordered" evidence="19">
    <location>
        <begin position="1129"/>
        <end position="1325"/>
    </location>
</feature>
<dbReference type="InterPro" id="IPR016187">
    <property type="entry name" value="CTDL_fold"/>
</dbReference>
<name>A0A8B7UNY4_CASCN</name>
<keyword evidence="6 17" id="KW-0768">Sushi</keyword>
<dbReference type="InterPro" id="IPR018378">
    <property type="entry name" value="C-type_lectin_CS"/>
</dbReference>
<evidence type="ECO:0000256" key="10">
    <source>
        <dbReference type="ARBA" id="ARBA00023157"/>
    </source>
</evidence>
<feature type="compositionally biased region" description="Basic residues" evidence="19">
    <location>
        <begin position="1562"/>
        <end position="1583"/>
    </location>
</feature>
<dbReference type="FunFam" id="3.10.100.10:FF:000003">
    <property type="entry name" value="Versican core protein"/>
    <property type="match status" value="1"/>
</dbReference>
<feature type="region of interest" description="Disordered" evidence="19">
    <location>
        <begin position="849"/>
        <end position="892"/>
    </location>
</feature>
<keyword evidence="8" id="KW-0677">Repeat</keyword>
<dbReference type="PROSITE" id="PS50041">
    <property type="entry name" value="C_TYPE_LECTIN_2"/>
    <property type="match status" value="1"/>
</dbReference>
<dbReference type="PROSITE" id="PS50963">
    <property type="entry name" value="LINK_2"/>
    <property type="match status" value="1"/>
</dbReference>
<dbReference type="SMART" id="SM00032">
    <property type="entry name" value="CCP"/>
    <property type="match status" value="1"/>
</dbReference>
<dbReference type="Gene3D" id="3.10.100.10">
    <property type="entry name" value="Mannose-Binding Protein A, subunit A"/>
    <property type="match status" value="2"/>
</dbReference>
<feature type="disulfide bond" evidence="17">
    <location>
        <begin position="1500"/>
        <end position="1543"/>
    </location>
</feature>
<evidence type="ECO:0000259" key="20">
    <source>
        <dbReference type="PROSITE" id="PS50026"/>
    </source>
</evidence>
<keyword evidence="10 16" id="KW-1015">Disulfide bond</keyword>
<dbReference type="FunFam" id="2.10.25.10:FF:000122">
    <property type="entry name" value="Protein crumbs homolog 2"/>
    <property type="match status" value="1"/>
</dbReference>
<feature type="compositionally biased region" description="Low complexity" evidence="19">
    <location>
        <begin position="915"/>
        <end position="927"/>
    </location>
</feature>
<dbReference type="SUPFAM" id="SSF57535">
    <property type="entry name" value="Complement control module/SCR domain"/>
    <property type="match status" value="1"/>
</dbReference>
<feature type="region of interest" description="Disordered" evidence="19">
    <location>
        <begin position="194"/>
        <end position="307"/>
    </location>
</feature>
<dbReference type="PANTHER" id="PTHR22804">
    <property type="entry name" value="AGGRECAN/VERSICAN PROTEOGLYCAN"/>
    <property type="match status" value="1"/>
</dbReference>
<evidence type="ECO:0000313" key="24">
    <source>
        <dbReference type="RefSeq" id="XP_020021057.1"/>
    </source>
</evidence>
<dbReference type="GO" id="GO:0001501">
    <property type="term" value="P:skeletal system development"/>
    <property type="evidence" value="ECO:0007669"/>
    <property type="project" value="TreeGrafter"/>
</dbReference>
<dbReference type="GO" id="GO:0005615">
    <property type="term" value="C:extracellular space"/>
    <property type="evidence" value="ECO:0007669"/>
    <property type="project" value="TreeGrafter"/>
</dbReference>
<evidence type="ECO:0000256" key="17">
    <source>
        <dbReference type="PROSITE-ProRule" id="PRU00302"/>
    </source>
</evidence>
<evidence type="ECO:0000256" key="12">
    <source>
        <dbReference type="ARBA" id="ARBA00023290"/>
    </source>
</evidence>
<evidence type="ECO:0000256" key="8">
    <source>
        <dbReference type="ARBA" id="ARBA00022737"/>
    </source>
</evidence>
<dbReference type="SUPFAM" id="SSF56436">
    <property type="entry name" value="C-type lectin-like"/>
    <property type="match status" value="2"/>
</dbReference>
<dbReference type="Gene3D" id="2.10.70.10">
    <property type="entry name" value="Complement Module, domain 1"/>
    <property type="match status" value="1"/>
</dbReference>
<feature type="compositionally biased region" description="Low complexity" evidence="19">
    <location>
        <begin position="964"/>
        <end position="981"/>
    </location>
</feature>
<proteinExistence type="inferred from homology"/>
<evidence type="ECO:0000259" key="21">
    <source>
        <dbReference type="PROSITE" id="PS50041"/>
    </source>
</evidence>
<evidence type="ECO:0000259" key="23">
    <source>
        <dbReference type="PROSITE" id="PS50963"/>
    </source>
</evidence>
<keyword evidence="11" id="KW-0325">Glycoprotein</keyword>
<dbReference type="SMART" id="SM00034">
    <property type="entry name" value="CLECT"/>
    <property type="match status" value="1"/>
</dbReference>
<dbReference type="InterPro" id="IPR016186">
    <property type="entry name" value="C-type_lectin-like/link_sf"/>
</dbReference>
<dbReference type="FunFam" id="2.10.70.10:FF:000003">
    <property type="entry name" value="Versican core protein"/>
    <property type="match status" value="1"/>
</dbReference>
<dbReference type="FunFam" id="3.10.100.10:FF:000011">
    <property type="entry name" value="Aggrecan core protein"/>
    <property type="match status" value="1"/>
</dbReference>
<dbReference type="PROSITE" id="PS50026">
    <property type="entry name" value="EGF_3"/>
    <property type="match status" value="1"/>
</dbReference>
<keyword evidence="12" id="KW-0373">Hyaluronic acid</keyword>
<evidence type="ECO:0000256" key="3">
    <source>
        <dbReference type="ARBA" id="ARBA00022525"/>
    </source>
</evidence>
<comment type="caution">
    <text evidence="16">Lacks conserved residue(s) required for the propagation of feature annotation.</text>
</comment>
<feature type="domain" description="Sushi" evidence="22">
    <location>
        <begin position="1498"/>
        <end position="1558"/>
    </location>
</feature>
<feature type="region of interest" description="Disordered" evidence="19">
    <location>
        <begin position="333"/>
        <end position="383"/>
    </location>
</feature>
<dbReference type="InterPro" id="IPR035976">
    <property type="entry name" value="Sushi/SCR/CCP_sf"/>
</dbReference>
<dbReference type="SMART" id="SM00445">
    <property type="entry name" value="LINK"/>
    <property type="match status" value="1"/>
</dbReference>
<dbReference type="Pfam" id="PF00193">
    <property type="entry name" value="Xlink"/>
    <property type="match status" value="1"/>
</dbReference>
<feature type="compositionally biased region" description="Polar residues" evidence="19">
    <location>
        <begin position="778"/>
        <end position="788"/>
    </location>
</feature>
<gene>
    <name evidence="24" type="primary">Acan</name>
</gene>
<dbReference type="CDD" id="cd03520">
    <property type="entry name" value="Link_domain_CSPGs_modules_2_4"/>
    <property type="match status" value="1"/>
</dbReference>
<dbReference type="PROSITE" id="PS00022">
    <property type="entry name" value="EGF_1"/>
    <property type="match status" value="1"/>
</dbReference>
<dbReference type="Gene3D" id="2.10.25.10">
    <property type="entry name" value="Laminin"/>
    <property type="match status" value="1"/>
</dbReference>
<evidence type="ECO:0000256" key="13">
    <source>
        <dbReference type="ARBA" id="ARBA00023319"/>
    </source>
</evidence>
<sequence>MWPCGRGPQRCGAGSGEPAEVGDRPGQAGDGAGTQRAPPPAGDVFFATRQEQFTFLEARAFCESHNATLASTGQLYAAWSRGLDKCYAGWLADGSLRYPIVTPRPACGGDKPGVRTVYLYPNQTGLPDPLSRHHAFCFRGVPVAPSPGEEEGSTPTPPSGVEDWIVTQVRPDVAAVPVEETTAVPDFTIEPENQTEWEPAYTSPLPGLPATWPATSPTAEGLTEGPSATAEPSASEEPSTPSLSVPSGTELPGSGEVSGAPDLSGDFTGSGEASGHLDFSGQPSGGIASGLPSGDLEPSGFTSTVGSGLPVGSGLASGDEHGVEWSNTTIVGRLPSAGEGQEGSASGVEDVSGLPTGGEGLETSASGVEDVSGLTSAGEGLETSASGVEGIIVLPTEREGLETSTSGVEDVSGLPTRGEEGLETSASGVEDVSGLPTRGEGLETSASGVGDLSGLPTGESLETSAAGVEDVSGLPSGEGLETSASGIEDISALPTERGDLETSASGVEDISGLPSGEGLETSASGLGDISGFPTERGGLETSASGVEDVSGLLSGGEGLETSASGVEDIRGLPSGEEGLETSASGVEDISALPTERGGLETSASGVEDVSGLPTGVEGLETSASGVEDIKDVSGLPSGRESLETSASGAEDVSGSPSGKDLVGSASGPLDFGRLPSGTLGSGQAPEASGLPSGFSGEYSGVDLGSGPASGLPDFSGLPSGLPTVSLVDATLVEVVTATTPIELEGRGTVGISGVGETSGLPLGELDVSGGASGLPSGTELSGQASGSPDLSGEASGLFGVSGQPSEFPDIHGEPSGMAELSGLFSGQPDVSGEASGALFGSGHPFGVTDLSGEISGAPDLSGQPSGTPEFSGATPETPGLASGTVSGSGESSGITFVDTSLVEVTPTTFKEEEGLGSVELSGLPSGETDLSGTSGMVDVSGQPSGTVDFSAFPSQPPEFSGLPSGVAEVSGESSGAEVGSSLPSGAFDGSGLPSGVPTVSLVDRTLVESVTQAPPAQEAGEGPSGVLELSGAHSGDHSGSVDLIGLQSGIVEPSGEPPSTPYFSGDFSSTSDTSGESLASPSASGDTSGLPEVTLITSEFVEGVTEATVSQELGQRPPVTHVPVLFEASGESSASGDMGGATPTFPGPGGEPSVVPEASSGSSAYPESGVAPEASSEAPESTDLREATSAFPESALTSASGLGPSSSPWTFHEGPREGSAGPEVSGEVTPSYDVGTEVSATPMASGDRTEVRGDPSGHTSGLDVILSTSEPESEWIQQTQRPAEARLETESSGRWYSGEETPTANTATYPTDASIPAAPQGAGEAESPAADIDECLSSPCLNGATCLDAIDAFTCLCLPSYGGDLCEIDQEVCEEGWTKFQGHCYRHFPDRETWVDAERRCREQQSHLSSIITPEEQEFVNKNAQDYQWVGLNDRTIEGDFRWSDGHPLQFEKWRPNQPDNFFATGEDCVVMIWHERGEWNDVPCNYHLPFTCKKGTVACGDPPVVEHARTLGQKKDRYEINSLVRYQCTEGFVQRHVPTIRCQPSGHWDEPRITCTDPTSYKRRLQKRNSRPARRSRASPAH</sequence>
<evidence type="ECO:0000256" key="9">
    <source>
        <dbReference type="ARBA" id="ARBA00022974"/>
    </source>
</evidence>
<dbReference type="GO" id="GO:0072534">
    <property type="term" value="C:perineuronal net"/>
    <property type="evidence" value="ECO:0007669"/>
    <property type="project" value="TreeGrafter"/>
</dbReference>
<feature type="region of interest" description="Disordered" evidence="19">
    <location>
        <begin position="1"/>
        <end position="42"/>
    </location>
</feature>
<dbReference type="Pfam" id="PF00008">
    <property type="entry name" value="EGF"/>
    <property type="match status" value="1"/>
</dbReference>
<keyword evidence="9" id="KW-0654">Proteoglycan</keyword>
<dbReference type="RefSeq" id="XP_020021057.1">
    <property type="nucleotide sequence ID" value="XM_020165468.1"/>
</dbReference>
<dbReference type="InterPro" id="IPR000152">
    <property type="entry name" value="EGF-type_Asp/Asn_hydroxyl_site"/>
</dbReference>
<feature type="disulfide bond" evidence="18">
    <location>
        <begin position="86"/>
        <end position="107"/>
    </location>
</feature>
<dbReference type="InterPro" id="IPR000538">
    <property type="entry name" value="Link_dom"/>
</dbReference>
<dbReference type="Pfam" id="PF00084">
    <property type="entry name" value="Sushi"/>
    <property type="match status" value="1"/>
</dbReference>
<evidence type="ECO:0000256" key="4">
    <source>
        <dbReference type="ARBA" id="ARBA00022530"/>
    </source>
</evidence>
<evidence type="ECO:0000256" key="15">
    <source>
        <dbReference type="ARBA" id="ARBA00042947"/>
    </source>
</evidence>
<feature type="compositionally biased region" description="Low complexity" evidence="19">
    <location>
        <begin position="226"/>
        <end position="242"/>
    </location>
</feature>
<dbReference type="PROSITE" id="PS01187">
    <property type="entry name" value="EGF_CA"/>
    <property type="match status" value="1"/>
</dbReference>
<dbReference type="PROSITE" id="PS01241">
    <property type="entry name" value="LINK_1"/>
    <property type="match status" value="1"/>
</dbReference>